<evidence type="ECO:0000313" key="1">
    <source>
        <dbReference type="EMBL" id="GAP63921.1"/>
    </source>
</evidence>
<reference evidence="2" key="2">
    <citation type="submission" date="2015-08" db="EMBL/GenBank/DDBJ databases">
        <title>Draft Genome Sequence of a Heterotrophic Facultative Anaerobic Bacterium Ardenticatena maritima Strain 110S.</title>
        <authorList>
            <person name="Kawaichi S."/>
            <person name="Yoshida T."/>
            <person name="Sako Y."/>
            <person name="Nakamura R."/>
        </authorList>
    </citation>
    <scope>NUCLEOTIDE SEQUENCE [LARGE SCALE GENOMIC DNA]</scope>
    <source>
        <strain evidence="2">110S</strain>
    </source>
</reference>
<gene>
    <name evidence="1" type="ORF">ARMA_2344</name>
</gene>
<comment type="caution">
    <text evidence="1">The sequence shown here is derived from an EMBL/GenBank/DDBJ whole genome shotgun (WGS) entry which is preliminary data.</text>
</comment>
<organism evidence="1 2">
    <name type="scientific">Ardenticatena maritima</name>
    <dbReference type="NCBI Taxonomy" id="872965"/>
    <lineage>
        <taxon>Bacteria</taxon>
        <taxon>Bacillati</taxon>
        <taxon>Chloroflexota</taxon>
        <taxon>Ardenticatenia</taxon>
        <taxon>Ardenticatenales</taxon>
        <taxon>Ardenticatenaceae</taxon>
        <taxon>Ardenticatena</taxon>
    </lineage>
</organism>
<dbReference type="EMBL" id="BBZA01000211">
    <property type="protein sequence ID" value="GAP63921.1"/>
    <property type="molecule type" value="Genomic_DNA"/>
</dbReference>
<dbReference type="Proteomes" id="UP000037784">
    <property type="component" value="Unassembled WGS sequence"/>
</dbReference>
<name>A0A0M8KA07_9CHLR</name>
<evidence type="ECO:0000313" key="2">
    <source>
        <dbReference type="Proteomes" id="UP000037784"/>
    </source>
</evidence>
<sequence>MLSVADGNVAPQTNMKSISHANKKFSPTHPESVFIIL</sequence>
<proteinExistence type="predicted"/>
<reference evidence="1 2" key="1">
    <citation type="journal article" date="2015" name="Genome Announc.">
        <title>Draft Genome Sequence of a Heterotrophic Facultative Anaerobic Thermophilic Bacterium, Ardenticatena maritima Strain 110ST.</title>
        <authorList>
            <person name="Kawaichi S."/>
            <person name="Yoshida T."/>
            <person name="Sako Y."/>
            <person name="Nakamura R."/>
        </authorList>
    </citation>
    <scope>NUCLEOTIDE SEQUENCE [LARGE SCALE GENOMIC DNA]</scope>
    <source>
        <strain evidence="1 2">110S</strain>
    </source>
</reference>
<accession>A0A0M8KA07</accession>
<keyword evidence="2" id="KW-1185">Reference proteome</keyword>
<dbReference type="AlphaFoldDB" id="A0A0M8KA07"/>
<dbReference type="InParanoid" id="A0A0M8KA07"/>
<protein>
    <submittedName>
        <fullName evidence="1">Uncharacterized protein</fullName>
    </submittedName>
</protein>